<feature type="non-terminal residue" evidence="2">
    <location>
        <position position="24"/>
    </location>
</feature>
<organism evidence="2 3">
    <name type="scientific">Trifolium medium</name>
    <dbReference type="NCBI Taxonomy" id="97028"/>
    <lineage>
        <taxon>Eukaryota</taxon>
        <taxon>Viridiplantae</taxon>
        <taxon>Streptophyta</taxon>
        <taxon>Embryophyta</taxon>
        <taxon>Tracheophyta</taxon>
        <taxon>Spermatophyta</taxon>
        <taxon>Magnoliopsida</taxon>
        <taxon>eudicotyledons</taxon>
        <taxon>Gunneridae</taxon>
        <taxon>Pentapetalae</taxon>
        <taxon>rosids</taxon>
        <taxon>fabids</taxon>
        <taxon>Fabales</taxon>
        <taxon>Fabaceae</taxon>
        <taxon>Papilionoideae</taxon>
        <taxon>50 kb inversion clade</taxon>
        <taxon>NPAAA clade</taxon>
        <taxon>Hologalegina</taxon>
        <taxon>IRL clade</taxon>
        <taxon>Trifolieae</taxon>
        <taxon>Trifolium</taxon>
    </lineage>
</organism>
<reference evidence="2 3" key="1">
    <citation type="journal article" date="2018" name="Front. Plant Sci.">
        <title>Red Clover (Trifolium pratense) and Zigzag Clover (T. medium) - A Picture of Genomic Similarities and Differences.</title>
        <authorList>
            <person name="Dluhosova J."/>
            <person name="Istvanek J."/>
            <person name="Nedelnik J."/>
            <person name="Repkova J."/>
        </authorList>
    </citation>
    <scope>NUCLEOTIDE SEQUENCE [LARGE SCALE GENOMIC DNA]</scope>
    <source>
        <strain evidence="3">cv. 10/8</strain>
        <tissue evidence="2">Leaf</tissue>
    </source>
</reference>
<sequence>METRKTVMSQLGTPTARPTALKSR</sequence>
<dbReference type="EMBL" id="LXQA010587141">
    <property type="protein sequence ID" value="MCI60738.1"/>
    <property type="molecule type" value="Genomic_DNA"/>
</dbReference>
<evidence type="ECO:0000313" key="3">
    <source>
        <dbReference type="Proteomes" id="UP000265520"/>
    </source>
</evidence>
<keyword evidence="3" id="KW-1185">Reference proteome</keyword>
<proteinExistence type="predicted"/>
<dbReference type="AlphaFoldDB" id="A0A392TIB6"/>
<dbReference type="Proteomes" id="UP000265520">
    <property type="component" value="Unassembled WGS sequence"/>
</dbReference>
<feature type="compositionally biased region" description="Polar residues" evidence="1">
    <location>
        <begin position="1"/>
        <end position="13"/>
    </location>
</feature>
<protein>
    <submittedName>
        <fullName evidence="2">Uncharacterized protein</fullName>
    </submittedName>
</protein>
<name>A0A392TIB6_9FABA</name>
<accession>A0A392TIB6</accession>
<feature type="region of interest" description="Disordered" evidence="1">
    <location>
        <begin position="1"/>
        <end position="24"/>
    </location>
</feature>
<comment type="caution">
    <text evidence="2">The sequence shown here is derived from an EMBL/GenBank/DDBJ whole genome shotgun (WGS) entry which is preliminary data.</text>
</comment>
<evidence type="ECO:0000313" key="2">
    <source>
        <dbReference type="EMBL" id="MCI60738.1"/>
    </source>
</evidence>
<evidence type="ECO:0000256" key="1">
    <source>
        <dbReference type="SAM" id="MobiDB-lite"/>
    </source>
</evidence>